<comment type="catalytic activity">
    <reaction evidence="1">
        <text>2 a phenolic donor + H2O2 = 2 a phenolic radical donor + 2 H2O</text>
        <dbReference type="Rhea" id="RHEA:56136"/>
        <dbReference type="ChEBI" id="CHEBI:15377"/>
        <dbReference type="ChEBI" id="CHEBI:16240"/>
        <dbReference type="ChEBI" id="CHEBI:139520"/>
        <dbReference type="ChEBI" id="CHEBI:139521"/>
        <dbReference type="EC" id="1.11.1.7"/>
    </reaction>
</comment>
<dbReference type="InterPro" id="IPR000823">
    <property type="entry name" value="Peroxidase_pln"/>
</dbReference>
<dbReference type="InterPro" id="IPR010255">
    <property type="entry name" value="Haem_peroxidase_sf"/>
</dbReference>
<comment type="cofactor">
    <cofactor evidence="2">
        <name>Ca(2+)</name>
        <dbReference type="ChEBI" id="CHEBI:29108"/>
    </cofactor>
</comment>
<feature type="disulfide bond" evidence="10">
    <location>
        <begin position="37"/>
        <end position="69"/>
    </location>
</feature>
<dbReference type="PANTHER" id="PTHR31517:SF84">
    <property type="entry name" value="PEROXIDASE"/>
    <property type="match status" value="1"/>
</dbReference>
<comment type="caution">
    <text evidence="13">The sequence shown here is derived from an EMBL/GenBank/DDBJ whole genome shotgun (WGS) entry which is preliminary data.</text>
</comment>
<keyword evidence="6 9" id="KW-0479">Metal-binding</keyword>
<evidence type="ECO:0000313" key="13">
    <source>
        <dbReference type="EMBL" id="KAE8704452.1"/>
    </source>
</evidence>
<evidence type="ECO:0000256" key="8">
    <source>
        <dbReference type="ARBA" id="ARBA00023004"/>
    </source>
</evidence>
<evidence type="ECO:0000256" key="10">
    <source>
        <dbReference type="PIRSR" id="PIRSR600823-5"/>
    </source>
</evidence>
<keyword evidence="8 9" id="KW-0408">Iron</keyword>
<dbReference type="PROSITE" id="PS50873">
    <property type="entry name" value="PEROXIDASE_4"/>
    <property type="match status" value="1"/>
</dbReference>
<keyword evidence="7" id="KW-0560">Oxidoreductase</keyword>
<dbReference type="SUPFAM" id="SSF48113">
    <property type="entry name" value="Heme-dependent peroxidases"/>
    <property type="match status" value="1"/>
</dbReference>
<evidence type="ECO:0000256" key="4">
    <source>
        <dbReference type="ARBA" id="ARBA00022559"/>
    </source>
</evidence>
<keyword evidence="4 13" id="KW-0575">Peroxidase</keyword>
<keyword evidence="10" id="KW-1015">Disulfide bond</keyword>
<evidence type="ECO:0000313" key="14">
    <source>
        <dbReference type="Proteomes" id="UP000436088"/>
    </source>
</evidence>
<name>A0A6A3ANL6_HIBSY</name>
<evidence type="ECO:0000256" key="11">
    <source>
        <dbReference type="RuleBase" id="RU004241"/>
    </source>
</evidence>
<dbReference type="EC" id="1.11.1.7" evidence="3"/>
<evidence type="ECO:0000256" key="6">
    <source>
        <dbReference type="ARBA" id="ARBA00022723"/>
    </source>
</evidence>
<evidence type="ECO:0000256" key="7">
    <source>
        <dbReference type="ARBA" id="ARBA00023002"/>
    </source>
</evidence>
<dbReference type="PRINTS" id="PR00461">
    <property type="entry name" value="PLPEROXIDASE"/>
</dbReference>
<evidence type="ECO:0000259" key="12">
    <source>
        <dbReference type="PROSITE" id="PS50873"/>
    </source>
</evidence>
<feature type="binding site" description="axial binding residue" evidence="9">
    <location>
        <position position="30"/>
    </location>
    <ligand>
        <name>heme b</name>
        <dbReference type="ChEBI" id="CHEBI:60344"/>
    </ligand>
    <ligandPart>
        <name>Fe</name>
        <dbReference type="ChEBI" id="CHEBI:18248"/>
    </ligandPart>
</feature>
<keyword evidence="14" id="KW-1185">Reference proteome</keyword>
<evidence type="ECO:0000256" key="9">
    <source>
        <dbReference type="PIRSR" id="PIRSR600823-3"/>
    </source>
</evidence>
<gene>
    <name evidence="13" type="ORF">F3Y22_tig00110450pilonHSYRG00097</name>
</gene>
<dbReference type="AlphaFoldDB" id="A0A6A3ANL6"/>
<accession>A0A6A3ANL6</accession>
<dbReference type="GO" id="GO:0140825">
    <property type="term" value="F:lactoperoxidase activity"/>
    <property type="evidence" value="ECO:0007669"/>
    <property type="project" value="UniProtKB-EC"/>
</dbReference>
<evidence type="ECO:0000256" key="3">
    <source>
        <dbReference type="ARBA" id="ARBA00012313"/>
    </source>
</evidence>
<comment type="cofactor">
    <cofactor evidence="9">
        <name>heme b</name>
        <dbReference type="ChEBI" id="CHEBI:60344"/>
    </cofactor>
    <text evidence="9">Binds 1 heme b (iron(II)-protoporphyrin IX) group per subunit.</text>
</comment>
<keyword evidence="5" id="KW-0349">Heme</keyword>
<sequence>MVENPIQLDPCTSLFFMYLTCHHSLIPGAHSMGRTHCSFIVDRLYNFNNTGKPDPSMKPLSLGEMRKLCPQRRKGQTDPLVFVNQASSFTNSYYSRVLASKSVIGVDQQLLYGEDTKQITQEFAAGLEDFRKLFALFMSRMGNMDVLTGKEGEIRKNCISTNKS</sequence>
<evidence type="ECO:0000256" key="1">
    <source>
        <dbReference type="ARBA" id="ARBA00000189"/>
    </source>
</evidence>
<dbReference type="Gene3D" id="1.10.520.10">
    <property type="match status" value="1"/>
</dbReference>
<dbReference type="Proteomes" id="UP000436088">
    <property type="component" value="Unassembled WGS sequence"/>
</dbReference>
<dbReference type="Gene3D" id="1.10.420.10">
    <property type="entry name" value="Peroxidase, domain 2"/>
    <property type="match status" value="1"/>
</dbReference>
<dbReference type="GO" id="GO:0006979">
    <property type="term" value="P:response to oxidative stress"/>
    <property type="evidence" value="ECO:0007669"/>
    <property type="project" value="InterPro"/>
</dbReference>
<dbReference type="GO" id="GO:0020037">
    <property type="term" value="F:heme binding"/>
    <property type="evidence" value="ECO:0007669"/>
    <property type="project" value="InterPro"/>
</dbReference>
<feature type="domain" description="Plant heme peroxidase family profile" evidence="12">
    <location>
        <begin position="24"/>
        <end position="162"/>
    </location>
</feature>
<evidence type="ECO:0000256" key="5">
    <source>
        <dbReference type="ARBA" id="ARBA00022617"/>
    </source>
</evidence>
<organism evidence="13 14">
    <name type="scientific">Hibiscus syriacus</name>
    <name type="common">Rose of Sharon</name>
    <dbReference type="NCBI Taxonomy" id="106335"/>
    <lineage>
        <taxon>Eukaryota</taxon>
        <taxon>Viridiplantae</taxon>
        <taxon>Streptophyta</taxon>
        <taxon>Embryophyta</taxon>
        <taxon>Tracheophyta</taxon>
        <taxon>Spermatophyta</taxon>
        <taxon>Magnoliopsida</taxon>
        <taxon>eudicotyledons</taxon>
        <taxon>Gunneridae</taxon>
        <taxon>Pentapetalae</taxon>
        <taxon>rosids</taxon>
        <taxon>malvids</taxon>
        <taxon>Malvales</taxon>
        <taxon>Malvaceae</taxon>
        <taxon>Malvoideae</taxon>
        <taxon>Hibiscus</taxon>
    </lineage>
</organism>
<dbReference type="EMBL" id="VEPZ02000992">
    <property type="protein sequence ID" value="KAE8704452.1"/>
    <property type="molecule type" value="Genomic_DNA"/>
</dbReference>
<proteinExistence type="inferred from homology"/>
<comment type="similarity">
    <text evidence="11">Belongs to the peroxidase family.</text>
</comment>
<dbReference type="InterPro" id="IPR002016">
    <property type="entry name" value="Haem_peroxidase"/>
</dbReference>
<dbReference type="PANTHER" id="PTHR31517">
    <property type="match status" value="1"/>
</dbReference>
<evidence type="ECO:0000256" key="2">
    <source>
        <dbReference type="ARBA" id="ARBA00001913"/>
    </source>
</evidence>
<protein>
    <recommendedName>
        <fullName evidence="3">peroxidase</fullName>
        <ecNumber evidence="3">1.11.1.7</ecNumber>
    </recommendedName>
</protein>
<dbReference type="Pfam" id="PF00141">
    <property type="entry name" value="peroxidase"/>
    <property type="match status" value="1"/>
</dbReference>
<reference evidence="13" key="1">
    <citation type="submission" date="2019-09" db="EMBL/GenBank/DDBJ databases">
        <title>Draft genome information of white flower Hibiscus syriacus.</title>
        <authorList>
            <person name="Kim Y.-M."/>
        </authorList>
    </citation>
    <scope>NUCLEOTIDE SEQUENCE [LARGE SCALE GENOMIC DNA]</scope>
    <source>
        <strain evidence="13">YM2019G1</strain>
    </source>
</reference>
<dbReference type="GO" id="GO:0046872">
    <property type="term" value="F:metal ion binding"/>
    <property type="evidence" value="ECO:0007669"/>
    <property type="project" value="UniProtKB-KW"/>
</dbReference>